<dbReference type="GO" id="GO:1990023">
    <property type="term" value="C:mitotic spindle midzone"/>
    <property type="evidence" value="ECO:0007669"/>
    <property type="project" value="TreeGrafter"/>
</dbReference>
<dbReference type="OrthoDB" id="642895at2759"/>
<dbReference type="GO" id="GO:0005737">
    <property type="term" value="C:cytoplasm"/>
    <property type="evidence" value="ECO:0007669"/>
    <property type="project" value="TreeGrafter"/>
</dbReference>
<evidence type="ECO:0000256" key="1">
    <source>
        <dbReference type="SAM" id="Coils"/>
    </source>
</evidence>
<dbReference type="InterPro" id="IPR007145">
    <property type="entry name" value="MAP65_Ase1_PRC1"/>
</dbReference>
<feature type="coiled-coil region" evidence="1">
    <location>
        <begin position="403"/>
        <end position="437"/>
    </location>
</feature>
<name>A0A0L8FXU4_OCTBM</name>
<dbReference type="PANTHER" id="PTHR19321">
    <property type="entry name" value="PROTEIN REGULATOR OF CYTOKINESIS 1 PRC1-RELATED"/>
    <property type="match status" value="1"/>
</dbReference>
<dbReference type="GO" id="GO:0051256">
    <property type="term" value="P:mitotic spindle midzone assembly"/>
    <property type="evidence" value="ECO:0007669"/>
    <property type="project" value="TreeGrafter"/>
</dbReference>
<dbReference type="OMA" id="QLHGIYD"/>
<dbReference type="Gene3D" id="1.20.58.1520">
    <property type="match status" value="1"/>
</dbReference>
<dbReference type="STRING" id="37653.A0A0L8FXU4"/>
<organism evidence="3">
    <name type="scientific">Octopus bimaculoides</name>
    <name type="common">California two-spotted octopus</name>
    <dbReference type="NCBI Taxonomy" id="37653"/>
    <lineage>
        <taxon>Eukaryota</taxon>
        <taxon>Metazoa</taxon>
        <taxon>Spiralia</taxon>
        <taxon>Lophotrochozoa</taxon>
        <taxon>Mollusca</taxon>
        <taxon>Cephalopoda</taxon>
        <taxon>Coleoidea</taxon>
        <taxon>Octopodiformes</taxon>
        <taxon>Octopoda</taxon>
        <taxon>Incirrata</taxon>
        <taxon>Octopodidae</taxon>
        <taxon>Octopus</taxon>
    </lineage>
</organism>
<reference evidence="3" key="1">
    <citation type="submission" date="2015-07" db="EMBL/GenBank/DDBJ databases">
        <title>MeaNS - Measles Nucleotide Surveillance Program.</title>
        <authorList>
            <person name="Tran T."/>
            <person name="Druce J."/>
        </authorList>
    </citation>
    <scope>NUCLEOTIDE SEQUENCE</scope>
    <source>
        <strain evidence="3">UCB-OBI-ISO-001</strain>
        <tissue evidence="3">Gonad</tissue>
    </source>
</reference>
<dbReference type="AlphaFoldDB" id="A0A0L8FXU4"/>
<dbReference type="KEGG" id="obi:106880659"/>
<evidence type="ECO:0008006" key="4">
    <source>
        <dbReference type="Google" id="ProtNLM"/>
    </source>
</evidence>
<dbReference type="GO" id="GO:0008017">
    <property type="term" value="F:microtubule binding"/>
    <property type="evidence" value="ECO:0007669"/>
    <property type="project" value="InterPro"/>
</dbReference>
<protein>
    <recommendedName>
        <fullName evidence="4">Protein regulator of cytokinesis 1</fullName>
    </recommendedName>
</protein>
<gene>
    <name evidence="3" type="ORF">OCBIM_22005584mg</name>
</gene>
<proteinExistence type="predicted"/>
<sequence>MATTLTGTKFKIANINENMSADTLSQVLNEVVETSLQHLESIWNEIGFAADQRSERCNSVLRHVESLFEEMVQQETDVKDSLIGKITDIKEKLKVLSKELAVSVYEPDSKQTMLQCRKDLLHHLETLTKQKHTRMVALKNLIDQEKILCDRTKILPFHISHSTVPSDNDLSEYEKHIEELTIEQNKRFATFTIIREQIQEVFKQIDDSPSTVFERQALADDENDFILSSENMTALNNLQIEVIERKAKAEEKLLAMKNRLNVLWQRLETPAETREEFWEKHESLKQENLKTVSEEILRLEALKHTQMEKVVTSMKRELERWWKVCFTPNELRDKCSAYKTEGVFTDEIADALEAEINNLQAFYERHKNLYSQVKQWEEILEEYTVLEKKATDPNRFNNRGGALLQEEKARKRIIKELPKLEANLQELINNWEEEQKLKFSIYGMEFSEYVSQRYKTIHDEKEREKEQRQKTRALQMESDIKFGTKPAITPKKRGARMPVTPSMLAMNKTRRRSQSTPKGKAKIIAGVRTPLSVTRINTTNMNVTTKSVTPRRKSNRYRPWDKNADRTNKLLHKTIRGGVQKDASFGSTGSYNEFAKTLNSVERMNYRSSIIEPAQSACPAKSKLTPISQSVSHTPKSKLANAPRMPAHTPMSTRL</sequence>
<dbReference type="Pfam" id="PF03999">
    <property type="entry name" value="MAP65_ASE1"/>
    <property type="match status" value="1"/>
</dbReference>
<accession>A0A0L8FXU4</accession>
<dbReference type="PANTHER" id="PTHR19321:SF41">
    <property type="entry name" value="FASCETTO-RELATED"/>
    <property type="match status" value="1"/>
</dbReference>
<evidence type="ECO:0000313" key="3">
    <source>
        <dbReference type="EMBL" id="KOF69160.1"/>
    </source>
</evidence>
<keyword evidence="1" id="KW-0175">Coiled coil</keyword>
<feature type="compositionally biased region" description="Polar residues" evidence="2">
    <location>
        <begin position="625"/>
        <end position="634"/>
    </location>
</feature>
<dbReference type="EMBL" id="KQ425655">
    <property type="protein sequence ID" value="KOF69160.1"/>
    <property type="molecule type" value="Genomic_DNA"/>
</dbReference>
<evidence type="ECO:0000256" key="2">
    <source>
        <dbReference type="SAM" id="MobiDB-lite"/>
    </source>
</evidence>
<feature type="region of interest" description="Disordered" evidence="2">
    <location>
        <begin position="617"/>
        <end position="655"/>
    </location>
</feature>